<dbReference type="CDD" id="cd05403">
    <property type="entry name" value="NT_KNTase_like"/>
    <property type="match status" value="1"/>
</dbReference>
<dbReference type="AlphaFoldDB" id="G4WVZ9"/>
<name>G4WVZ9_9BACT</name>
<dbReference type="EMBL" id="JF429416">
    <property type="protein sequence ID" value="AEQ20601.1"/>
    <property type="molecule type" value="Genomic_DNA"/>
</dbReference>
<dbReference type="Gene3D" id="3.30.460.10">
    <property type="entry name" value="Beta Polymerase, domain 2"/>
    <property type="match status" value="1"/>
</dbReference>
<reference evidence="2" key="2">
    <citation type="journal article" date="2011" name="J. Bacteriol.">
        <title>Long-chain N-acyl amino acid synthases are linked to the putative PEP-CTERM/exosortase protein-sorting system in Gram-negative bacteria.</title>
        <authorList>
            <person name="Craig J.W."/>
            <person name="Cherry M.A."/>
            <person name="Brady S.F."/>
        </authorList>
    </citation>
    <scope>NUCLEOTIDE SEQUENCE</scope>
</reference>
<accession>G4WVZ9</accession>
<reference evidence="2" key="1">
    <citation type="journal article" date="2004" name="Appl. Environ. Microbiol.">
        <title>Long-chain N-acyltyrosine synthases from environmental DNA.</title>
        <authorList>
            <person name="Brady S.F."/>
            <person name="Chao C.J."/>
            <person name="Clardy J."/>
        </authorList>
    </citation>
    <scope>NUCLEOTIDE SEQUENCE</scope>
</reference>
<dbReference type="PANTHER" id="PTHR43449">
    <property type="entry name" value="NUCLEOTIDYLTRANSFERASE"/>
    <property type="match status" value="1"/>
</dbReference>
<dbReference type="InterPro" id="IPR041633">
    <property type="entry name" value="Polbeta"/>
</dbReference>
<dbReference type="InterPro" id="IPR043519">
    <property type="entry name" value="NT_sf"/>
</dbReference>
<evidence type="ECO:0000259" key="1">
    <source>
        <dbReference type="Pfam" id="PF18765"/>
    </source>
</evidence>
<evidence type="ECO:0000313" key="2">
    <source>
        <dbReference type="EMBL" id="AEQ20601.1"/>
    </source>
</evidence>
<dbReference type="SUPFAM" id="SSF81301">
    <property type="entry name" value="Nucleotidyltransferase"/>
    <property type="match status" value="1"/>
</dbReference>
<dbReference type="Pfam" id="PF18765">
    <property type="entry name" value="Polbeta"/>
    <property type="match status" value="1"/>
</dbReference>
<keyword evidence="2" id="KW-0808">Transferase</keyword>
<feature type="domain" description="Polymerase beta nucleotidyltransferase" evidence="1">
    <location>
        <begin position="13"/>
        <end position="107"/>
    </location>
</feature>
<dbReference type="GO" id="GO:0016740">
    <property type="term" value="F:transferase activity"/>
    <property type="evidence" value="ECO:0007669"/>
    <property type="project" value="UniProtKB-KW"/>
</dbReference>
<proteinExistence type="predicted"/>
<sequence>MPSNLRRELNRVIKRLIQRYRPEQIILFGSLASGRPGTWSDIDLAVIKKTRRRFIDRLKDALLAAQPKEALDVLVYTPDEIEQMESARNPFWIHEIKGKGQTLYQRS</sequence>
<dbReference type="PANTHER" id="PTHR43449:SF1">
    <property type="entry name" value="POLYMERASE BETA NUCLEOTIDYLTRANSFERASE DOMAIN-CONTAINING PROTEIN"/>
    <property type="match status" value="1"/>
</dbReference>
<organism evidence="2">
    <name type="scientific">uncultured bacterium CSLF42</name>
    <dbReference type="NCBI Taxonomy" id="1091574"/>
    <lineage>
        <taxon>Bacteria</taxon>
        <taxon>environmental samples</taxon>
    </lineage>
</organism>
<protein>
    <submittedName>
        <fullName evidence="2">Nucleotidyltransferase domain protein</fullName>
    </submittedName>
</protein>